<name>A0AA38CAH0_TAXCH</name>
<keyword evidence="3" id="KW-1185">Reference proteome</keyword>
<organism evidence="2 3">
    <name type="scientific">Taxus chinensis</name>
    <name type="common">Chinese yew</name>
    <name type="synonym">Taxus wallichiana var. chinensis</name>
    <dbReference type="NCBI Taxonomy" id="29808"/>
    <lineage>
        <taxon>Eukaryota</taxon>
        <taxon>Viridiplantae</taxon>
        <taxon>Streptophyta</taxon>
        <taxon>Embryophyta</taxon>
        <taxon>Tracheophyta</taxon>
        <taxon>Spermatophyta</taxon>
        <taxon>Pinopsida</taxon>
        <taxon>Pinidae</taxon>
        <taxon>Conifers II</taxon>
        <taxon>Cupressales</taxon>
        <taxon>Taxaceae</taxon>
        <taxon>Taxus</taxon>
    </lineage>
</organism>
<gene>
    <name evidence="2" type="ORF">KI387_029558</name>
</gene>
<dbReference type="EMBL" id="JAHRHJ020000010">
    <property type="protein sequence ID" value="KAH9297876.1"/>
    <property type="molecule type" value="Genomic_DNA"/>
</dbReference>
<proteinExistence type="predicted"/>
<accession>A0AA38CAH0</accession>
<reference evidence="2 3" key="1">
    <citation type="journal article" date="2021" name="Nat. Plants">
        <title>The Taxus genome provides insights into paclitaxel biosynthesis.</title>
        <authorList>
            <person name="Xiong X."/>
            <person name="Gou J."/>
            <person name="Liao Q."/>
            <person name="Li Y."/>
            <person name="Zhou Q."/>
            <person name="Bi G."/>
            <person name="Li C."/>
            <person name="Du R."/>
            <person name="Wang X."/>
            <person name="Sun T."/>
            <person name="Guo L."/>
            <person name="Liang H."/>
            <person name="Lu P."/>
            <person name="Wu Y."/>
            <person name="Zhang Z."/>
            <person name="Ro D.K."/>
            <person name="Shang Y."/>
            <person name="Huang S."/>
            <person name="Yan J."/>
        </authorList>
    </citation>
    <scope>NUCLEOTIDE SEQUENCE [LARGE SCALE GENOMIC DNA]</scope>
    <source>
        <strain evidence="2">Ta-2019</strain>
    </source>
</reference>
<feature type="compositionally biased region" description="Acidic residues" evidence="1">
    <location>
        <begin position="1"/>
        <end position="10"/>
    </location>
</feature>
<evidence type="ECO:0000313" key="2">
    <source>
        <dbReference type="EMBL" id="KAH9297876.1"/>
    </source>
</evidence>
<comment type="caution">
    <text evidence="2">The sequence shown here is derived from an EMBL/GenBank/DDBJ whole genome shotgun (WGS) entry which is preliminary data.</text>
</comment>
<sequence length="117" mass="13020">MGNEEEEDDASNNNEPPPRDNTNVGNFSVDNNNAKNKNVANANSNILNPPKNKKARLAAELTNYIKRIIPPKFNSTTFGDGVDNCLNEMENYFAIRNFSEETKVVSGAYHLSHEAFS</sequence>
<feature type="region of interest" description="Disordered" evidence="1">
    <location>
        <begin position="1"/>
        <end position="51"/>
    </location>
</feature>
<protein>
    <submittedName>
        <fullName evidence="2">Uncharacterized protein</fullName>
    </submittedName>
</protein>
<dbReference type="AlphaFoldDB" id="A0AA38CAH0"/>
<feature type="compositionally biased region" description="Low complexity" evidence="1">
    <location>
        <begin position="26"/>
        <end position="45"/>
    </location>
</feature>
<evidence type="ECO:0000256" key="1">
    <source>
        <dbReference type="SAM" id="MobiDB-lite"/>
    </source>
</evidence>
<evidence type="ECO:0000313" key="3">
    <source>
        <dbReference type="Proteomes" id="UP000824469"/>
    </source>
</evidence>
<dbReference type="Proteomes" id="UP000824469">
    <property type="component" value="Unassembled WGS sequence"/>
</dbReference>